<sequence length="63" mass="7540">MYLTQLNHLLIRTRTQTHLTPPQTQTQTQFQTHLKHPPLTRTHLLPFLTHPNHLLTQTHQNHH</sequence>
<protein>
    <submittedName>
        <fullName evidence="1">Uncharacterized protein</fullName>
    </submittedName>
</protein>
<gene>
    <name evidence="1" type="ORF">BOLC2T09662H</name>
</gene>
<accession>A0A3P6D988</accession>
<organism evidence="1">
    <name type="scientific">Brassica oleracea</name>
    <name type="common">Wild cabbage</name>
    <dbReference type="NCBI Taxonomy" id="3712"/>
    <lineage>
        <taxon>Eukaryota</taxon>
        <taxon>Viridiplantae</taxon>
        <taxon>Streptophyta</taxon>
        <taxon>Embryophyta</taxon>
        <taxon>Tracheophyta</taxon>
        <taxon>Spermatophyta</taxon>
        <taxon>Magnoliopsida</taxon>
        <taxon>eudicotyledons</taxon>
        <taxon>Gunneridae</taxon>
        <taxon>Pentapetalae</taxon>
        <taxon>rosids</taxon>
        <taxon>malvids</taxon>
        <taxon>Brassicales</taxon>
        <taxon>Brassicaceae</taxon>
        <taxon>Brassiceae</taxon>
        <taxon>Brassica</taxon>
    </lineage>
</organism>
<reference evidence="1" key="1">
    <citation type="submission" date="2018-11" db="EMBL/GenBank/DDBJ databases">
        <authorList>
            <consortium name="Genoscope - CEA"/>
            <person name="William W."/>
        </authorList>
    </citation>
    <scope>NUCLEOTIDE SEQUENCE</scope>
</reference>
<proteinExistence type="predicted"/>
<name>A0A3P6D988_BRAOL</name>
<evidence type="ECO:0000313" key="1">
    <source>
        <dbReference type="EMBL" id="VDD23750.1"/>
    </source>
</evidence>
<dbReference type="EMBL" id="LR031874">
    <property type="protein sequence ID" value="VDD23750.1"/>
    <property type="molecule type" value="Genomic_DNA"/>
</dbReference>
<dbReference type="AlphaFoldDB" id="A0A3P6D988"/>